<name>A0A7S5UX86_9CAUD</name>
<evidence type="ECO:0000313" key="1">
    <source>
        <dbReference type="EMBL" id="QIG73113.1"/>
    </source>
</evidence>
<evidence type="ECO:0000313" key="2">
    <source>
        <dbReference type="Proteomes" id="UP000642258"/>
    </source>
</evidence>
<dbReference type="EMBL" id="MN988528">
    <property type="protein sequence ID" value="QIG73113.1"/>
    <property type="molecule type" value="Genomic_DNA"/>
</dbReference>
<keyword evidence="2" id="KW-1185">Reference proteome</keyword>
<dbReference type="Proteomes" id="UP000642258">
    <property type="component" value="Segment"/>
</dbReference>
<organism evidence="1 2">
    <name type="scientific">Rhizobium phage RHph_N37</name>
    <dbReference type="NCBI Taxonomy" id="2509749"/>
    <lineage>
        <taxon>Viruses</taxon>
        <taxon>Duplodnaviria</taxon>
        <taxon>Heunggongvirae</taxon>
        <taxon>Uroviricota</taxon>
        <taxon>Caudoviricetes</taxon>
        <taxon>Autographivirales</taxon>
        <taxon>Dunnvirinae</taxon>
        <taxon>Cuernavacavirus</taxon>
        <taxon>Cuernavacavirus RHphN37</taxon>
    </lineage>
</organism>
<accession>A0A7S5UX86</accession>
<protein>
    <submittedName>
        <fullName evidence="1">Uncharacterized protein</fullName>
    </submittedName>
</protein>
<reference evidence="1 2" key="1">
    <citation type="submission" date="2020-01" db="EMBL/GenBank/DDBJ databases">
        <title>Patterns of diversity and host range of bacteriophage communities associated with bean-nodulatin bacteria.</title>
        <authorList>
            <person name="Vann Cauwenberghe J."/>
            <person name="Santamaria R.I."/>
            <person name="Bustos P."/>
            <person name="Juarez S."/>
            <person name="Gonzalez V."/>
        </authorList>
    </citation>
    <scope>NUCLEOTIDE SEQUENCE [LARGE SCALE GENOMIC DNA]</scope>
</reference>
<sequence>MYDKHQRAKTKLHNHAARLVDIANETARKHGTIINQELDTLDAQLEAIKARKAEVVRVGETLREQSEDKLRHLREVRAKIAGVQLSGV</sequence>
<gene>
    <name evidence="1" type="ORF">EVC00_007</name>
</gene>
<proteinExistence type="predicted"/>